<name>A0A5Q2MNW2_9ACTN</name>
<dbReference type="KEGG" id="aef:GEV26_16805"/>
<dbReference type="Proteomes" id="UP000392064">
    <property type="component" value="Chromosome"/>
</dbReference>
<dbReference type="PROSITE" id="PS50850">
    <property type="entry name" value="MFS"/>
    <property type="match status" value="1"/>
</dbReference>
<dbReference type="Pfam" id="PF07690">
    <property type="entry name" value="MFS_1"/>
    <property type="match status" value="1"/>
</dbReference>
<evidence type="ECO:0000256" key="1">
    <source>
        <dbReference type="ARBA" id="ARBA00004651"/>
    </source>
</evidence>
<dbReference type="GO" id="GO:0005886">
    <property type="term" value="C:plasma membrane"/>
    <property type="evidence" value="ECO:0007669"/>
    <property type="project" value="UniProtKB-SubCell"/>
</dbReference>
<feature type="transmembrane region" description="Helical" evidence="5">
    <location>
        <begin position="369"/>
        <end position="388"/>
    </location>
</feature>
<dbReference type="RefSeq" id="WP_153654706.1">
    <property type="nucleotide sequence ID" value="NZ_CP045737.1"/>
</dbReference>
<evidence type="ECO:0000256" key="5">
    <source>
        <dbReference type="SAM" id="Phobius"/>
    </source>
</evidence>
<dbReference type="InterPro" id="IPR036259">
    <property type="entry name" value="MFS_trans_sf"/>
</dbReference>
<dbReference type="InterPro" id="IPR011701">
    <property type="entry name" value="MFS"/>
</dbReference>
<dbReference type="AlphaFoldDB" id="A0A5Q2MNW2"/>
<feature type="transmembrane region" description="Helical" evidence="5">
    <location>
        <begin position="12"/>
        <end position="30"/>
    </location>
</feature>
<feature type="transmembrane region" description="Helical" evidence="5">
    <location>
        <begin position="50"/>
        <end position="71"/>
    </location>
</feature>
<evidence type="ECO:0000256" key="3">
    <source>
        <dbReference type="ARBA" id="ARBA00022989"/>
    </source>
</evidence>
<organism evidence="7 8">
    <name type="scientific">Aeromicrobium yanjiei</name>
    <dbReference type="NCBI Taxonomy" id="2662028"/>
    <lineage>
        <taxon>Bacteria</taxon>
        <taxon>Bacillati</taxon>
        <taxon>Actinomycetota</taxon>
        <taxon>Actinomycetes</taxon>
        <taxon>Propionibacteriales</taxon>
        <taxon>Nocardioidaceae</taxon>
        <taxon>Aeromicrobium</taxon>
    </lineage>
</organism>
<feature type="transmembrane region" description="Helical" evidence="5">
    <location>
        <begin position="83"/>
        <end position="110"/>
    </location>
</feature>
<dbReference type="EMBL" id="CP045737">
    <property type="protein sequence ID" value="QGG42902.1"/>
    <property type="molecule type" value="Genomic_DNA"/>
</dbReference>
<evidence type="ECO:0000259" key="6">
    <source>
        <dbReference type="PROSITE" id="PS50850"/>
    </source>
</evidence>
<feature type="transmembrane region" description="Helical" evidence="5">
    <location>
        <begin position="247"/>
        <end position="269"/>
    </location>
</feature>
<accession>A0A5Q2MNW2</accession>
<gene>
    <name evidence="7" type="ORF">GEV26_16805</name>
</gene>
<dbReference type="GO" id="GO:0022857">
    <property type="term" value="F:transmembrane transporter activity"/>
    <property type="evidence" value="ECO:0007669"/>
    <property type="project" value="InterPro"/>
</dbReference>
<sequence>MSETGARAPSRWLMLGVSMLGQVAATIYVNGAPFLIPYLHLERGLSLPEAGVIAAAPFVGVMATLVLWGLVVDRIGERASMAAGLAIVTVGATGAAFSSSLVALGAWFVLGGIGAGSTNSASGRIVVGWFPAHRRGLAMGIRQTALPLGVGAAALLVPNTVSTEGLRATLLVTAAICAAATALAALLIVDPPRPSREQAADSGQLVNPYRRDHRLTRIHLASALLVIPQFTVWTYMLVWLIDEKGWSTFAASALVAATQLLGAAGRIGAGWWSDRVGSRLGPMRVVAIAAAATMLALGLLSGTPLGIALIVIATAVTVADNGLAFTSVAEIGGPYWSGRAMGLQNTGQYVVSAAVPPLIGALISGHGYAVAFAVVALAPLLAIPLVPVRGERLSATD</sequence>
<protein>
    <submittedName>
        <fullName evidence="7">MFS transporter</fullName>
    </submittedName>
</protein>
<dbReference type="SUPFAM" id="SSF103473">
    <property type="entry name" value="MFS general substrate transporter"/>
    <property type="match status" value="1"/>
</dbReference>
<dbReference type="InterPro" id="IPR020846">
    <property type="entry name" value="MFS_dom"/>
</dbReference>
<keyword evidence="3 5" id="KW-1133">Transmembrane helix</keyword>
<evidence type="ECO:0000256" key="4">
    <source>
        <dbReference type="ARBA" id="ARBA00023136"/>
    </source>
</evidence>
<keyword evidence="8" id="KW-1185">Reference proteome</keyword>
<evidence type="ECO:0000256" key="2">
    <source>
        <dbReference type="ARBA" id="ARBA00022692"/>
    </source>
</evidence>
<evidence type="ECO:0000313" key="8">
    <source>
        <dbReference type="Proteomes" id="UP000392064"/>
    </source>
</evidence>
<dbReference type="InterPro" id="IPR052952">
    <property type="entry name" value="MFS-Transporter"/>
</dbReference>
<comment type="subcellular location">
    <subcellularLocation>
        <location evidence="1">Cell membrane</location>
        <topology evidence="1">Multi-pass membrane protein</topology>
    </subcellularLocation>
</comment>
<evidence type="ECO:0000313" key="7">
    <source>
        <dbReference type="EMBL" id="QGG42902.1"/>
    </source>
</evidence>
<feature type="transmembrane region" description="Helical" evidence="5">
    <location>
        <begin position="168"/>
        <end position="189"/>
    </location>
</feature>
<feature type="transmembrane region" description="Helical" evidence="5">
    <location>
        <begin position="281"/>
        <end position="300"/>
    </location>
</feature>
<feature type="domain" description="Major facilitator superfamily (MFS) profile" evidence="6">
    <location>
        <begin position="14"/>
        <end position="394"/>
    </location>
</feature>
<feature type="transmembrane region" description="Helical" evidence="5">
    <location>
        <begin position="220"/>
        <end position="241"/>
    </location>
</feature>
<dbReference type="PANTHER" id="PTHR23527:SF1">
    <property type="entry name" value="BLL3282 PROTEIN"/>
    <property type="match status" value="1"/>
</dbReference>
<keyword evidence="2 5" id="KW-0812">Transmembrane</keyword>
<keyword evidence="4 5" id="KW-0472">Membrane</keyword>
<dbReference type="PANTHER" id="PTHR23527">
    <property type="entry name" value="BLL3282 PROTEIN"/>
    <property type="match status" value="1"/>
</dbReference>
<proteinExistence type="predicted"/>
<dbReference type="Gene3D" id="1.20.1250.20">
    <property type="entry name" value="MFS general substrate transporter like domains"/>
    <property type="match status" value="2"/>
</dbReference>
<reference evidence="7 8" key="1">
    <citation type="submission" date="2019-11" db="EMBL/GenBank/DDBJ databases">
        <authorList>
            <person name="Li J."/>
        </authorList>
    </citation>
    <scope>NUCLEOTIDE SEQUENCE [LARGE SCALE GENOMIC DNA]</scope>
    <source>
        <strain evidence="7 8">MF47</strain>
    </source>
</reference>